<dbReference type="PhylomeDB" id="A0A0G4EEL0"/>
<gene>
    <name evidence="2" type="ORF">Vbra_11474</name>
</gene>
<evidence type="ECO:0000313" key="3">
    <source>
        <dbReference type="Proteomes" id="UP000041254"/>
    </source>
</evidence>
<feature type="compositionally biased region" description="Acidic residues" evidence="1">
    <location>
        <begin position="242"/>
        <end position="258"/>
    </location>
</feature>
<sequence length="258" mass="27985">MVDSIPPWMAEVNSDGSNRCFPSVKYLYADLISTGQNQPGDSQLPAAQAGKLRAFFAGLKAVSKVHLMASCVSTVSQFAACLPLKSDDESDAHLGALTITLGHDAAHLPAASHALVAGLRYPYVPFVEVESLHEVSRACVRSLIDLMLAMRPVNAEIEVNVSKDDLGSEAGDEGEDGPDWEVMQAALNTFSQECQVQASVATVGYRVEVSAGIDNPVWGANEPALDQYQLHLKLELPRQDEAESEEEEEMELEDWWGL</sequence>
<name>A0A0G4EEL0_VITBC</name>
<protein>
    <submittedName>
        <fullName evidence="2">Uncharacterized protein</fullName>
    </submittedName>
</protein>
<dbReference type="AlphaFoldDB" id="A0A0G4EEL0"/>
<keyword evidence="3" id="KW-1185">Reference proteome</keyword>
<reference evidence="2 3" key="1">
    <citation type="submission" date="2014-11" db="EMBL/GenBank/DDBJ databases">
        <authorList>
            <person name="Zhu J."/>
            <person name="Qi W."/>
            <person name="Song R."/>
        </authorList>
    </citation>
    <scope>NUCLEOTIDE SEQUENCE [LARGE SCALE GENOMIC DNA]</scope>
</reference>
<feature type="region of interest" description="Disordered" evidence="1">
    <location>
        <begin position="238"/>
        <end position="258"/>
    </location>
</feature>
<evidence type="ECO:0000313" key="2">
    <source>
        <dbReference type="EMBL" id="CEL94111.1"/>
    </source>
</evidence>
<proteinExistence type="predicted"/>
<dbReference type="EMBL" id="CDMY01000206">
    <property type="protein sequence ID" value="CEL94111.1"/>
    <property type="molecule type" value="Genomic_DNA"/>
</dbReference>
<evidence type="ECO:0000256" key="1">
    <source>
        <dbReference type="SAM" id="MobiDB-lite"/>
    </source>
</evidence>
<dbReference type="VEuPathDB" id="CryptoDB:Vbra_11474"/>
<accession>A0A0G4EEL0</accession>
<organism evidence="2 3">
    <name type="scientific">Vitrella brassicaformis (strain CCMP3155)</name>
    <dbReference type="NCBI Taxonomy" id="1169540"/>
    <lineage>
        <taxon>Eukaryota</taxon>
        <taxon>Sar</taxon>
        <taxon>Alveolata</taxon>
        <taxon>Colpodellida</taxon>
        <taxon>Vitrellaceae</taxon>
        <taxon>Vitrella</taxon>
    </lineage>
</organism>
<dbReference type="Proteomes" id="UP000041254">
    <property type="component" value="Unassembled WGS sequence"/>
</dbReference>
<dbReference type="InParanoid" id="A0A0G4EEL0"/>